<organism evidence="2 3">
    <name type="scientific">Kocuria varians</name>
    <name type="common">Micrococcus varians</name>
    <dbReference type="NCBI Taxonomy" id="1272"/>
    <lineage>
        <taxon>Bacteria</taxon>
        <taxon>Bacillati</taxon>
        <taxon>Actinomycetota</taxon>
        <taxon>Actinomycetes</taxon>
        <taxon>Micrococcales</taxon>
        <taxon>Micrococcaceae</taxon>
        <taxon>Kocuria</taxon>
    </lineage>
</organism>
<reference evidence="2 3" key="1">
    <citation type="submission" date="2019-06" db="EMBL/GenBank/DDBJ databases">
        <title>Whole genome shotgun sequence of Kocuria varians NBRC 15358.</title>
        <authorList>
            <person name="Hosoyama A."/>
            <person name="Uohara A."/>
            <person name="Ohji S."/>
            <person name="Ichikawa N."/>
        </authorList>
    </citation>
    <scope>NUCLEOTIDE SEQUENCE [LARGE SCALE GENOMIC DNA]</scope>
    <source>
        <strain evidence="2 3">NBRC 15358</strain>
    </source>
</reference>
<evidence type="ECO:0000256" key="1">
    <source>
        <dbReference type="SAM" id="MobiDB-lite"/>
    </source>
</evidence>
<evidence type="ECO:0000313" key="2">
    <source>
        <dbReference type="EMBL" id="GED00008.1"/>
    </source>
</evidence>
<name>A0A4Y4D9P2_KOCVA</name>
<feature type="region of interest" description="Disordered" evidence="1">
    <location>
        <begin position="1"/>
        <end position="26"/>
    </location>
</feature>
<gene>
    <name evidence="2" type="ORF">KVA01_21620</name>
</gene>
<dbReference type="EMBL" id="BJNW01000021">
    <property type="protein sequence ID" value="GED00008.1"/>
    <property type="molecule type" value="Genomic_DNA"/>
</dbReference>
<comment type="caution">
    <text evidence="2">The sequence shown here is derived from an EMBL/GenBank/DDBJ whole genome shotgun (WGS) entry which is preliminary data.</text>
</comment>
<proteinExistence type="predicted"/>
<sequence>MTFSRSARTNASSCGSTVNSGAAGRAGEGTAALGVAAAGAGPGLGTPPLLTWAAARDDAAAARDGALRPVGAAPPGACGVAVSPVVAGDAADPSLVAEAPLSAEHSELTRAGRQDV</sequence>
<feature type="compositionally biased region" description="Polar residues" evidence="1">
    <location>
        <begin position="1"/>
        <end position="20"/>
    </location>
</feature>
<evidence type="ECO:0000313" key="3">
    <source>
        <dbReference type="Proteomes" id="UP000315730"/>
    </source>
</evidence>
<dbReference type="Proteomes" id="UP000315730">
    <property type="component" value="Unassembled WGS sequence"/>
</dbReference>
<protein>
    <submittedName>
        <fullName evidence="2">Uncharacterized protein</fullName>
    </submittedName>
</protein>
<dbReference type="AlphaFoldDB" id="A0A4Y4D9P2"/>
<accession>A0A4Y4D9P2</accession>
<keyword evidence="3" id="KW-1185">Reference proteome</keyword>